<gene>
    <name evidence="1" type="ORF">HMPREF1218_2205</name>
</gene>
<sequence length="167" mass="19159">MIYLFQTFRAWLYRNIGKVNINRVIIASCDNYSVEMDFIISPIEADPQSLASSFAYARTIRDLGLGFEDARIEDFFFLWNKVNRSANPTIQQVFTDYAKQEGLSMFDTCIYHSVKIARELQAAGGIKTCFRSSYLAPAPMYRATLGIDAWVDEVMEKLHLINLKSDE</sequence>
<organism evidence="1 2">
    <name type="scientific">Hoylesella pleuritidis F0068</name>
    <dbReference type="NCBI Taxonomy" id="1081904"/>
    <lineage>
        <taxon>Bacteria</taxon>
        <taxon>Pseudomonadati</taxon>
        <taxon>Bacteroidota</taxon>
        <taxon>Bacteroidia</taxon>
        <taxon>Bacteroidales</taxon>
        <taxon>Prevotellaceae</taxon>
        <taxon>Hoylesella</taxon>
    </lineage>
</organism>
<dbReference type="Proteomes" id="UP000016600">
    <property type="component" value="Unassembled WGS sequence"/>
</dbReference>
<comment type="caution">
    <text evidence="1">The sequence shown here is derived from an EMBL/GenBank/DDBJ whole genome shotgun (WGS) entry which is preliminary data.</text>
</comment>
<proteinExistence type="predicted"/>
<keyword evidence="2" id="KW-1185">Reference proteome</keyword>
<evidence type="ECO:0000313" key="2">
    <source>
        <dbReference type="Proteomes" id="UP000016600"/>
    </source>
</evidence>
<dbReference type="AlphaFoldDB" id="U2LCD6"/>
<name>U2LCD6_9BACT</name>
<accession>U2LCD6</accession>
<dbReference type="InterPro" id="IPR027417">
    <property type="entry name" value="P-loop_NTPase"/>
</dbReference>
<evidence type="ECO:0000313" key="1">
    <source>
        <dbReference type="EMBL" id="ERK02153.1"/>
    </source>
</evidence>
<dbReference type="Gene3D" id="3.40.50.300">
    <property type="entry name" value="P-loop containing nucleotide triphosphate hydrolases"/>
    <property type="match status" value="1"/>
</dbReference>
<dbReference type="EMBL" id="AWET01000022">
    <property type="protein sequence ID" value="ERK02153.1"/>
    <property type="molecule type" value="Genomic_DNA"/>
</dbReference>
<dbReference type="PATRIC" id="fig|1081904.3.peg.1084"/>
<reference evidence="1 2" key="1">
    <citation type="submission" date="2013-08" db="EMBL/GenBank/DDBJ databases">
        <authorList>
            <person name="Durkin A.S."/>
            <person name="Haft D.R."/>
            <person name="McCorrison J."/>
            <person name="Torralba M."/>
            <person name="Gillis M."/>
            <person name="Haft D.H."/>
            <person name="Methe B."/>
            <person name="Sutton G."/>
            <person name="Nelson K.E."/>
        </authorList>
    </citation>
    <scope>NUCLEOTIDE SEQUENCE [LARGE SCALE GENOMIC DNA]</scope>
    <source>
        <strain evidence="1 2">F0068</strain>
    </source>
</reference>
<protein>
    <submittedName>
        <fullName evidence="1">Uncharacterized protein</fullName>
    </submittedName>
</protein>